<gene>
    <name evidence="1" type="ORF">S06H3_19456</name>
</gene>
<organism evidence="1">
    <name type="scientific">marine sediment metagenome</name>
    <dbReference type="NCBI Taxonomy" id="412755"/>
    <lineage>
        <taxon>unclassified sequences</taxon>
        <taxon>metagenomes</taxon>
        <taxon>ecological metagenomes</taxon>
    </lineage>
</organism>
<name>X1KHR0_9ZZZZ</name>
<reference evidence="1" key="1">
    <citation type="journal article" date="2014" name="Front. Microbiol.">
        <title>High frequency of phylogenetically diverse reductive dehalogenase-homologous genes in deep subseafloor sedimentary metagenomes.</title>
        <authorList>
            <person name="Kawai M."/>
            <person name="Futagami T."/>
            <person name="Toyoda A."/>
            <person name="Takaki Y."/>
            <person name="Nishi S."/>
            <person name="Hori S."/>
            <person name="Arai W."/>
            <person name="Tsubouchi T."/>
            <person name="Morono Y."/>
            <person name="Uchiyama I."/>
            <person name="Ito T."/>
            <person name="Fujiyama A."/>
            <person name="Inagaki F."/>
            <person name="Takami H."/>
        </authorList>
    </citation>
    <scope>NUCLEOTIDE SEQUENCE</scope>
    <source>
        <strain evidence="1">Expedition CK06-06</strain>
    </source>
</reference>
<accession>X1KHR0</accession>
<feature type="non-terminal residue" evidence="1">
    <location>
        <position position="54"/>
    </location>
</feature>
<proteinExistence type="predicted"/>
<comment type="caution">
    <text evidence="1">The sequence shown here is derived from an EMBL/GenBank/DDBJ whole genome shotgun (WGS) entry which is preliminary data.</text>
</comment>
<evidence type="ECO:0000313" key="1">
    <source>
        <dbReference type="EMBL" id="GAI06223.1"/>
    </source>
</evidence>
<sequence length="54" mass="5906">MLAEIYIWGPGLKERFTGLDPLGKKSQLIYDSLDKNILSLAIGQDGFVYAGSDS</sequence>
<dbReference type="EMBL" id="BARV01009968">
    <property type="protein sequence ID" value="GAI06223.1"/>
    <property type="molecule type" value="Genomic_DNA"/>
</dbReference>
<protein>
    <recommendedName>
        <fullName evidence="2">Glucose/Sorbosone dehydrogenase domain-containing protein</fullName>
    </recommendedName>
</protein>
<dbReference type="AlphaFoldDB" id="X1KHR0"/>
<evidence type="ECO:0008006" key="2">
    <source>
        <dbReference type="Google" id="ProtNLM"/>
    </source>
</evidence>